<dbReference type="PANTHER" id="PTHR46577">
    <property type="entry name" value="HTH-TYPE TRANSCRIPTIONAL REGULATORY PROTEIN GABR"/>
    <property type="match status" value="1"/>
</dbReference>
<name>E3BKN7_9VIBR</name>
<dbReference type="InterPro" id="IPR004839">
    <property type="entry name" value="Aminotransferase_I/II_large"/>
</dbReference>
<dbReference type="CDD" id="cd07377">
    <property type="entry name" value="WHTH_GntR"/>
    <property type="match status" value="1"/>
</dbReference>
<evidence type="ECO:0000256" key="5">
    <source>
        <dbReference type="ARBA" id="ARBA00023163"/>
    </source>
</evidence>
<dbReference type="InterPro" id="IPR000524">
    <property type="entry name" value="Tscrpt_reg_HTH_GntR"/>
</dbReference>
<evidence type="ECO:0000256" key="1">
    <source>
        <dbReference type="ARBA" id="ARBA00005384"/>
    </source>
</evidence>
<comment type="similarity">
    <text evidence="1">In the C-terminal section; belongs to the class-I pyridoxal-phosphate-dependent aminotransferase family.</text>
</comment>
<evidence type="ECO:0000256" key="4">
    <source>
        <dbReference type="ARBA" id="ARBA00023125"/>
    </source>
</evidence>
<protein>
    <submittedName>
        <fullName evidence="7">Potential transcriptional regulator</fullName>
    </submittedName>
</protein>
<gene>
    <name evidence="7" type="ORF">VIBC2010_11719</name>
</gene>
<evidence type="ECO:0000256" key="3">
    <source>
        <dbReference type="ARBA" id="ARBA00023015"/>
    </source>
</evidence>
<dbReference type="GO" id="GO:0030170">
    <property type="term" value="F:pyridoxal phosphate binding"/>
    <property type="evidence" value="ECO:0007669"/>
    <property type="project" value="InterPro"/>
</dbReference>
<dbReference type="SUPFAM" id="SSF53383">
    <property type="entry name" value="PLP-dependent transferases"/>
    <property type="match status" value="1"/>
</dbReference>
<dbReference type="InterPro" id="IPR015421">
    <property type="entry name" value="PyrdxlP-dep_Trfase_major"/>
</dbReference>
<dbReference type="InterPro" id="IPR036390">
    <property type="entry name" value="WH_DNA-bd_sf"/>
</dbReference>
<evidence type="ECO:0000259" key="6">
    <source>
        <dbReference type="PROSITE" id="PS50949"/>
    </source>
</evidence>
<dbReference type="InterPro" id="IPR015424">
    <property type="entry name" value="PyrdxlP-dep_Trfase"/>
</dbReference>
<dbReference type="InterPro" id="IPR051446">
    <property type="entry name" value="HTH_trans_reg/aminotransferase"/>
</dbReference>
<dbReference type="GO" id="GO:0003677">
    <property type="term" value="F:DNA binding"/>
    <property type="evidence" value="ECO:0007669"/>
    <property type="project" value="UniProtKB-KW"/>
</dbReference>
<dbReference type="RefSeq" id="WP_009601606.1">
    <property type="nucleotide sequence ID" value="NZ_AEIU01000075.1"/>
</dbReference>
<proteinExistence type="inferred from homology"/>
<sequence>MAKYKQLANQFVLEIEQGRRKEGSKMPSLRQLARQYSVSMSTAVNCYQELESQGWIHARPQSGFFVTVQPSLHSTPEWVNFESKVTQIPTTVIERAARSFNQAGPLGVSSAPIDELTRLELERSFRRGVSRIGNYLDEYPDHQGSLFLRQAVTKHLAQANFPFSAEQVVITEGCMAAIKLALESCTRAGDTVAISSPCFNGILELLALMERKIIEIPSNKDGIDLEQLERHLDAGLLDAAVFCTSHMNPQGITMTVAQKQKLASLANQHQVPIIEDDVYLELSHLPEPPLPAKYYDKGGYILWCSSISKTLSPSYRLGWCLPGRFIHQYKNQVGLSTYGISLPVQAAIGDFIESGSYAKHLTKQCHQLQINKKEYTDYLLQRLGDRVKISAPQGGMVLWLQVPTLDVKEFRHTVESSQLDIRLGDLFSTLNLYDDCFRVNFGYPLEGKALDALDTLVHLIIRSS</sequence>
<comment type="caution">
    <text evidence="7">The sequence shown here is derived from an EMBL/GenBank/DDBJ whole genome shotgun (WGS) entry which is preliminary data.</text>
</comment>
<keyword evidence="4" id="KW-0238">DNA-binding</keyword>
<dbReference type="CDD" id="cd00609">
    <property type="entry name" value="AAT_like"/>
    <property type="match status" value="1"/>
</dbReference>
<dbReference type="InterPro" id="IPR036388">
    <property type="entry name" value="WH-like_DNA-bd_sf"/>
</dbReference>
<dbReference type="Gene3D" id="1.10.10.10">
    <property type="entry name" value="Winged helix-like DNA-binding domain superfamily/Winged helix DNA-binding domain"/>
    <property type="match status" value="1"/>
</dbReference>
<keyword evidence="8" id="KW-1185">Reference proteome</keyword>
<dbReference type="Pfam" id="PF00392">
    <property type="entry name" value="GntR"/>
    <property type="match status" value="1"/>
</dbReference>
<keyword evidence="5" id="KW-0804">Transcription</keyword>
<dbReference type="GO" id="GO:0003700">
    <property type="term" value="F:DNA-binding transcription factor activity"/>
    <property type="evidence" value="ECO:0007669"/>
    <property type="project" value="InterPro"/>
</dbReference>
<reference evidence="7 8" key="1">
    <citation type="journal article" date="2012" name="Int. J. Syst. Evol. Microbiol.">
        <title>Vibrio caribbeanicus sp. nov., isolated from the marine sponge Scleritoderma cyanea.</title>
        <authorList>
            <person name="Hoffmann M."/>
            <person name="Monday S.R."/>
            <person name="Allard M.W."/>
            <person name="Strain E.A."/>
            <person name="Whittaker P."/>
            <person name="Naum M."/>
            <person name="McCarthy P.J."/>
            <person name="Lopez J.V."/>
            <person name="Fischer M."/>
            <person name="Brown E.W."/>
        </authorList>
    </citation>
    <scope>NUCLEOTIDE SEQUENCE [LARGE SCALE GENOMIC DNA]</scope>
    <source>
        <strain evidence="7 8">ATCC BAA-2122</strain>
    </source>
</reference>
<dbReference type="Gene3D" id="3.40.640.10">
    <property type="entry name" value="Type I PLP-dependent aspartate aminotransferase-like (Major domain)"/>
    <property type="match status" value="1"/>
</dbReference>
<evidence type="ECO:0000256" key="2">
    <source>
        <dbReference type="ARBA" id="ARBA00022898"/>
    </source>
</evidence>
<feature type="domain" description="HTH gntR-type" evidence="6">
    <location>
        <begin position="1"/>
        <end position="69"/>
    </location>
</feature>
<keyword evidence="2" id="KW-0663">Pyridoxal phosphate</keyword>
<dbReference type="PANTHER" id="PTHR46577:SF2">
    <property type="entry name" value="TRANSCRIPTIONAL REGULATORY PROTEIN"/>
    <property type="match status" value="1"/>
</dbReference>
<dbReference type="SMART" id="SM00345">
    <property type="entry name" value="HTH_GNTR"/>
    <property type="match status" value="1"/>
</dbReference>
<dbReference type="eggNOG" id="COG1167">
    <property type="taxonomic scope" value="Bacteria"/>
</dbReference>
<organism evidence="7 8">
    <name type="scientific">Vibrio caribbeanicus ATCC BAA-2122</name>
    <dbReference type="NCBI Taxonomy" id="796620"/>
    <lineage>
        <taxon>Bacteria</taxon>
        <taxon>Pseudomonadati</taxon>
        <taxon>Pseudomonadota</taxon>
        <taxon>Gammaproteobacteria</taxon>
        <taxon>Vibrionales</taxon>
        <taxon>Vibrionaceae</taxon>
        <taxon>Vibrio</taxon>
    </lineage>
</organism>
<dbReference type="AlphaFoldDB" id="E3BKN7"/>
<dbReference type="EMBL" id="AEIU01000075">
    <property type="protein sequence ID" value="EFP96231.1"/>
    <property type="molecule type" value="Genomic_DNA"/>
</dbReference>
<dbReference type="PROSITE" id="PS50949">
    <property type="entry name" value="HTH_GNTR"/>
    <property type="match status" value="1"/>
</dbReference>
<evidence type="ECO:0000313" key="8">
    <source>
        <dbReference type="Proteomes" id="UP000002943"/>
    </source>
</evidence>
<dbReference type="Proteomes" id="UP000002943">
    <property type="component" value="Unassembled WGS sequence"/>
</dbReference>
<evidence type="ECO:0000313" key="7">
    <source>
        <dbReference type="EMBL" id="EFP96231.1"/>
    </source>
</evidence>
<dbReference type="Pfam" id="PF00155">
    <property type="entry name" value="Aminotran_1_2"/>
    <property type="match status" value="1"/>
</dbReference>
<dbReference type="SUPFAM" id="SSF46785">
    <property type="entry name" value="Winged helix' DNA-binding domain"/>
    <property type="match status" value="1"/>
</dbReference>
<accession>E3BKN7</accession>
<keyword evidence="3" id="KW-0805">Transcription regulation</keyword>
<dbReference type="OrthoDB" id="9804020at2"/>
<dbReference type="STRING" id="796620.VIBC2010_11719"/>